<dbReference type="SUPFAM" id="SSF47459">
    <property type="entry name" value="HLH, helix-loop-helix DNA-binding domain"/>
    <property type="match status" value="1"/>
</dbReference>
<feature type="compositionally biased region" description="Pro residues" evidence="7">
    <location>
        <begin position="465"/>
        <end position="474"/>
    </location>
</feature>
<proteinExistence type="predicted"/>
<keyword evidence="5" id="KW-0804">Transcription</keyword>
<evidence type="ECO:0000313" key="10">
    <source>
        <dbReference type="Proteomes" id="UP000314294"/>
    </source>
</evidence>
<dbReference type="AlphaFoldDB" id="A0A4Z2F8V7"/>
<dbReference type="GO" id="GO:0005581">
    <property type="term" value="C:collagen trimer"/>
    <property type="evidence" value="ECO:0007669"/>
    <property type="project" value="UniProtKB-KW"/>
</dbReference>
<sequence>MSPVQPHGPFAFSESFLAFIARRKPLPLRRAIVPPGGLAGVASGLRPTGLKTHSFFNVLHEALIQVFKGDAFPWSVSLSRSSVYTLLGQQRRLSLLEPMGCTSTLAVTSHKLPGCSSSSSSSEGGGGGAGGGGHSFVVCLHVDLQAVHVKCSNPQGSIQQLVLKSDPTAPDDQCEEDDPYPFPELDSTSSAPVQAPPTERPRGHDDDEDEDVHIEEPSGQEVETTTVSPGQKGDPGPSGPPGPPGPPGPTSADGEGGEPGPRGPQGPGGPSGPPGASGKDGQPGSSGVTGAPDSRGCRESLVLGEKRAIGALDYRVLQALLELQEGSGFEDFDGDAEVFRGPPGHPGIPGQPGPPGTSSEEFFPGPPGVPGRDGKDGEPGQPSGFGAALPSGPQGPPGTPGLQGPPGKEGSDGLPGEPGLKGGSGASGRPGFPGLEGLRGSEGEKGTKGDPGLKGERGRDGLSLPGPPGPPGPAGPVMNLQDLLLNDTDGAFNLSGLFDAPGPAGPRGPKGDGGLPGVQGPAGLKGERGEPGLVIAAEGSPQSGPAGPKGVKGPSGPSGPKGEFGDRERSCVSERDLVLEALLRRWSETGPAKTDPAKTWTTTFRPAGDKPSLGGCANIEIIPGVAAASLWGGAAPPALRSSCLLTCDFVVYVQNQLNFDDLKSDEQTRIFPRTDETDRLQALRKEKSRDAARSRRGKENFEFYELAKMLPLPGAITSQLDKASIIRLTISYLKMRDFANQGDPAWNLRMEGPPPNTSVKGRGRGLRERHS</sequence>
<dbReference type="OrthoDB" id="6021714at2759"/>
<feature type="region of interest" description="Disordered" evidence="7">
    <location>
        <begin position="332"/>
        <end position="480"/>
    </location>
</feature>
<feature type="compositionally biased region" description="Low complexity" evidence="7">
    <location>
        <begin position="543"/>
        <end position="561"/>
    </location>
</feature>
<dbReference type="InterPro" id="IPR011598">
    <property type="entry name" value="bHLH_dom"/>
</dbReference>
<gene>
    <name evidence="9" type="primary">Col1a2_0</name>
    <name evidence="9" type="ORF">EYF80_052600</name>
</gene>
<comment type="subcellular location">
    <subcellularLocation>
        <location evidence="1">Nucleus</location>
    </subcellularLocation>
</comment>
<evidence type="ECO:0000256" key="1">
    <source>
        <dbReference type="ARBA" id="ARBA00004123"/>
    </source>
</evidence>
<feature type="compositionally biased region" description="Basic and acidic residues" evidence="7">
    <location>
        <begin position="439"/>
        <end position="460"/>
    </location>
</feature>
<dbReference type="Proteomes" id="UP000314294">
    <property type="component" value="Unassembled WGS sequence"/>
</dbReference>
<dbReference type="GO" id="GO:0003677">
    <property type="term" value="F:DNA binding"/>
    <property type="evidence" value="ECO:0007669"/>
    <property type="project" value="UniProtKB-KW"/>
</dbReference>
<protein>
    <submittedName>
        <fullName evidence="9">Collagen alpha-2(I) chain</fullName>
    </submittedName>
</protein>
<dbReference type="PROSITE" id="PS50888">
    <property type="entry name" value="BHLH"/>
    <property type="match status" value="1"/>
</dbReference>
<feature type="compositionally biased region" description="Pro residues" evidence="7">
    <location>
        <begin position="237"/>
        <end position="249"/>
    </location>
</feature>
<dbReference type="GO" id="GO:0046983">
    <property type="term" value="F:protein dimerization activity"/>
    <property type="evidence" value="ECO:0007669"/>
    <property type="project" value="InterPro"/>
</dbReference>
<dbReference type="CDD" id="cd19732">
    <property type="entry name" value="bHLH-PAS_NPAS3_PASD6"/>
    <property type="match status" value="1"/>
</dbReference>
<dbReference type="InterPro" id="IPR036638">
    <property type="entry name" value="HLH_DNA-bd_sf"/>
</dbReference>
<evidence type="ECO:0000256" key="7">
    <source>
        <dbReference type="SAM" id="MobiDB-lite"/>
    </source>
</evidence>
<comment type="caution">
    <text evidence="9">The sequence shown here is derived from an EMBL/GenBank/DDBJ whole genome shotgun (WGS) entry which is preliminary data.</text>
</comment>
<keyword evidence="9" id="KW-0176">Collagen</keyword>
<dbReference type="EMBL" id="SRLO01001516">
    <property type="protein sequence ID" value="TNN37234.1"/>
    <property type="molecule type" value="Genomic_DNA"/>
</dbReference>
<accession>A0A4Z2F8V7</accession>
<feature type="region of interest" description="Disordered" evidence="7">
    <location>
        <begin position="746"/>
        <end position="771"/>
    </location>
</feature>
<name>A0A4Z2F8V7_9TELE</name>
<feature type="region of interest" description="Disordered" evidence="7">
    <location>
        <begin position="166"/>
        <end position="297"/>
    </location>
</feature>
<dbReference type="FunFam" id="4.10.280.10:FF:000007">
    <property type="entry name" value="single-minded homolog 1 isoform X1"/>
    <property type="match status" value="1"/>
</dbReference>
<evidence type="ECO:0000259" key="8">
    <source>
        <dbReference type="PROSITE" id="PS50888"/>
    </source>
</evidence>
<feature type="compositionally biased region" description="Gly residues" evidence="7">
    <location>
        <begin position="419"/>
        <end position="428"/>
    </location>
</feature>
<evidence type="ECO:0000313" key="9">
    <source>
        <dbReference type="EMBL" id="TNN37234.1"/>
    </source>
</evidence>
<dbReference type="Pfam" id="PF23171">
    <property type="entry name" value="bHLH_HIF1A"/>
    <property type="match status" value="1"/>
</dbReference>
<feature type="region of interest" description="Disordered" evidence="7">
    <location>
        <begin position="110"/>
        <end position="130"/>
    </location>
</feature>
<evidence type="ECO:0000256" key="4">
    <source>
        <dbReference type="ARBA" id="ARBA00023125"/>
    </source>
</evidence>
<feature type="compositionally biased region" description="Gly residues" evidence="7">
    <location>
        <begin position="257"/>
        <end position="269"/>
    </location>
</feature>
<keyword evidence="3" id="KW-0805">Transcription regulation</keyword>
<keyword evidence="2" id="KW-0677">Repeat</keyword>
<dbReference type="SMART" id="SM00353">
    <property type="entry name" value="HLH"/>
    <property type="match status" value="1"/>
</dbReference>
<dbReference type="InterPro" id="IPR050938">
    <property type="entry name" value="Collagen_Structural_Proteins"/>
</dbReference>
<dbReference type="PANTHER" id="PTHR37456:SF4">
    <property type="entry name" value="COLLAGEN ALPHA-1(XXIII) CHAIN"/>
    <property type="match status" value="1"/>
</dbReference>
<keyword evidence="4" id="KW-0238">DNA-binding</keyword>
<dbReference type="PANTHER" id="PTHR37456">
    <property type="entry name" value="SI:CH211-266K2.1"/>
    <property type="match status" value="1"/>
</dbReference>
<keyword evidence="6" id="KW-0539">Nucleus</keyword>
<reference evidence="9 10" key="1">
    <citation type="submission" date="2019-03" db="EMBL/GenBank/DDBJ databases">
        <title>First draft genome of Liparis tanakae, snailfish: a comprehensive survey of snailfish specific genes.</title>
        <authorList>
            <person name="Kim W."/>
            <person name="Song I."/>
            <person name="Jeong J.-H."/>
            <person name="Kim D."/>
            <person name="Kim S."/>
            <person name="Ryu S."/>
            <person name="Song J.Y."/>
            <person name="Lee S.K."/>
        </authorList>
    </citation>
    <scope>NUCLEOTIDE SEQUENCE [LARGE SCALE GENOMIC DNA]</scope>
    <source>
        <tissue evidence="9">Muscle</tissue>
    </source>
</reference>
<feature type="region of interest" description="Disordered" evidence="7">
    <location>
        <begin position="494"/>
        <end position="570"/>
    </location>
</feature>
<organism evidence="9 10">
    <name type="scientific">Liparis tanakae</name>
    <name type="common">Tanaka's snailfish</name>
    <dbReference type="NCBI Taxonomy" id="230148"/>
    <lineage>
        <taxon>Eukaryota</taxon>
        <taxon>Metazoa</taxon>
        <taxon>Chordata</taxon>
        <taxon>Craniata</taxon>
        <taxon>Vertebrata</taxon>
        <taxon>Euteleostomi</taxon>
        <taxon>Actinopterygii</taxon>
        <taxon>Neopterygii</taxon>
        <taxon>Teleostei</taxon>
        <taxon>Neoteleostei</taxon>
        <taxon>Acanthomorphata</taxon>
        <taxon>Eupercaria</taxon>
        <taxon>Perciformes</taxon>
        <taxon>Cottioidei</taxon>
        <taxon>Cottales</taxon>
        <taxon>Liparidae</taxon>
        <taxon>Liparis</taxon>
    </lineage>
</organism>
<evidence type="ECO:0000256" key="6">
    <source>
        <dbReference type="ARBA" id="ARBA00023242"/>
    </source>
</evidence>
<dbReference type="Gene3D" id="4.10.280.10">
    <property type="entry name" value="Helix-loop-helix DNA-binding domain"/>
    <property type="match status" value="1"/>
</dbReference>
<evidence type="ECO:0000256" key="2">
    <source>
        <dbReference type="ARBA" id="ARBA00022737"/>
    </source>
</evidence>
<dbReference type="GO" id="GO:0005634">
    <property type="term" value="C:nucleus"/>
    <property type="evidence" value="ECO:0007669"/>
    <property type="project" value="UniProtKB-SubCell"/>
</dbReference>
<evidence type="ECO:0000256" key="3">
    <source>
        <dbReference type="ARBA" id="ARBA00023015"/>
    </source>
</evidence>
<evidence type="ECO:0000256" key="5">
    <source>
        <dbReference type="ARBA" id="ARBA00023163"/>
    </source>
</evidence>
<keyword evidence="10" id="KW-1185">Reference proteome</keyword>
<feature type="domain" description="BHLH" evidence="8">
    <location>
        <begin position="683"/>
        <end position="736"/>
    </location>
</feature>
<feature type="compositionally biased region" description="Pro residues" evidence="7">
    <location>
        <begin position="343"/>
        <end position="355"/>
    </location>
</feature>